<evidence type="ECO:0000313" key="3">
    <source>
        <dbReference type="Proteomes" id="UP001597108"/>
    </source>
</evidence>
<dbReference type="InterPro" id="IPR001387">
    <property type="entry name" value="Cro/C1-type_HTH"/>
</dbReference>
<accession>A0ABW3IWX0</accession>
<comment type="caution">
    <text evidence="2">The sequence shown here is derived from an EMBL/GenBank/DDBJ whole genome shotgun (WGS) entry which is preliminary data.</text>
</comment>
<dbReference type="Proteomes" id="UP001597108">
    <property type="component" value="Unassembled WGS sequence"/>
</dbReference>
<dbReference type="SMART" id="SM00530">
    <property type="entry name" value="HTH_XRE"/>
    <property type="match status" value="1"/>
</dbReference>
<proteinExistence type="predicted"/>
<keyword evidence="3" id="KW-1185">Reference proteome</keyword>
<dbReference type="RefSeq" id="WP_386078719.1">
    <property type="nucleotide sequence ID" value="NZ_JBHTJT010000060.1"/>
</dbReference>
<dbReference type="SUPFAM" id="SSF47413">
    <property type="entry name" value="lambda repressor-like DNA-binding domains"/>
    <property type="match status" value="1"/>
</dbReference>
<protein>
    <submittedName>
        <fullName evidence="2">Multiprotein-bridging factor 1 family protein</fullName>
    </submittedName>
</protein>
<dbReference type="PROSITE" id="PS50943">
    <property type="entry name" value="HTH_CROC1"/>
    <property type="match status" value="1"/>
</dbReference>
<evidence type="ECO:0000313" key="2">
    <source>
        <dbReference type="EMBL" id="MFD0982569.1"/>
    </source>
</evidence>
<dbReference type="InterPro" id="IPR010982">
    <property type="entry name" value="Lambda_DNA-bd_dom_sf"/>
</dbReference>
<feature type="domain" description="HTH cro/C1-type" evidence="1">
    <location>
        <begin position="14"/>
        <end position="43"/>
    </location>
</feature>
<evidence type="ECO:0000259" key="1">
    <source>
        <dbReference type="PROSITE" id="PS50943"/>
    </source>
</evidence>
<dbReference type="Pfam" id="PF13560">
    <property type="entry name" value="HTH_31"/>
    <property type="match status" value="1"/>
</dbReference>
<reference evidence="3" key="1">
    <citation type="journal article" date="2019" name="Int. J. Syst. Evol. Microbiol.">
        <title>The Global Catalogue of Microorganisms (GCM) 10K type strain sequencing project: providing services to taxonomists for standard genome sequencing and annotation.</title>
        <authorList>
            <consortium name="The Broad Institute Genomics Platform"/>
            <consortium name="The Broad Institute Genome Sequencing Center for Infectious Disease"/>
            <person name="Wu L."/>
            <person name="Ma J."/>
        </authorList>
    </citation>
    <scope>NUCLEOTIDE SEQUENCE [LARGE SCALE GENOMIC DNA]</scope>
    <source>
        <strain evidence="3">CCUG 60524</strain>
    </source>
</reference>
<dbReference type="Gene3D" id="1.10.260.40">
    <property type="entry name" value="lambda repressor-like DNA-binding domains"/>
    <property type="match status" value="1"/>
</dbReference>
<gene>
    <name evidence="2" type="ORF">ACFQ2S_23305</name>
</gene>
<name>A0ABW3IWX0_9RHOB</name>
<dbReference type="EMBL" id="JBHTJT010000060">
    <property type="protein sequence ID" value="MFD0982569.1"/>
    <property type="molecule type" value="Genomic_DNA"/>
</dbReference>
<sequence length="87" mass="9207">MAHASQSSLCGVQIRAARGALRWSVEDLAERSGVSGSTIKRIEATEGAPKSTAPNLMAIRSTLEAEGIEFIGSLNDRPGIRMARAKP</sequence>
<dbReference type="CDD" id="cd00093">
    <property type="entry name" value="HTH_XRE"/>
    <property type="match status" value="1"/>
</dbReference>
<organism evidence="2 3">
    <name type="scientific">Tropicimonas aquimaris</name>
    <dbReference type="NCBI Taxonomy" id="914152"/>
    <lineage>
        <taxon>Bacteria</taxon>
        <taxon>Pseudomonadati</taxon>
        <taxon>Pseudomonadota</taxon>
        <taxon>Alphaproteobacteria</taxon>
        <taxon>Rhodobacterales</taxon>
        <taxon>Roseobacteraceae</taxon>
        <taxon>Tropicimonas</taxon>
    </lineage>
</organism>